<dbReference type="STRING" id="477690.SAMN05216474_2890"/>
<dbReference type="OrthoDB" id="9781411at2"/>
<sequence>MFKAYHKLYYRLLYSISLIIVCILIGILGYVGLEGYDTLDAFYMTMITISTVGFGEVQSLSPHGKIFTSLLIIMSLGTFAYAITSLSSYLFGGDFRKLRKAIMEKRKIDALKNHVVICGFGRVGRQVAEDFARTNQSFVVVELDPARVVKYEEDENYNFVVGDATVDENLVNANLENAKAIITCMPSDANNVYVVLAAREMNKNIQIIARASKNETYNKLKIAGANSVIMPDSVGGSHMASLVVRPDVMEFIDEIIISSDYTPNIVAINYKNLPLKFKDQKLQVFKDAEISGCSVVGIKEQDGDYQINPSGNTLITEGCKILMLGDKEQIDNLRKYFEFDA</sequence>
<comment type="subcellular location">
    <subcellularLocation>
        <location evidence="1">Cell membrane</location>
        <topology evidence="1">Multi-pass membrane protein</topology>
    </subcellularLocation>
</comment>
<dbReference type="AlphaFoldDB" id="A0A1I7BM51"/>
<dbReference type="Pfam" id="PF02254">
    <property type="entry name" value="TrkA_N"/>
    <property type="match status" value="1"/>
</dbReference>
<dbReference type="InterPro" id="IPR006037">
    <property type="entry name" value="RCK_C"/>
</dbReference>
<dbReference type="InterPro" id="IPR013099">
    <property type="entry name" value="K_chnl_dom"/>
</dbReference>
<keyword evidence="2" id="KW-1133">Transmembrane helix</keyword>
<accession>A0A1I7BM51</accession>
<dbReference type="InterPro" id="IPR003148">
    <property type="entry name" value="RCK_N"/>
</dbReference>
<keyword evidence="4" id="KW-0813">Transport</keyword>
<keyword evidence="2" id="KW-0472">Membrane</keyword>
<dbReference type="PROSITE" id="PS51201">
    <property type="entry name" value="RCK_N"/>
    <property type="match status" value="1"/>
</dbReference>
<evidence type="ECO:0000256" key="1">
    <source>
        <dbReference type="ARBA" id="ARBA00004651"/>
    </source>
</evidence>
<organism evidence="4 5">
    <name type="scientific">Lishizhenia tianjinensis</name>
    <dbReference type="NCBI Taxonomy" id="477690"/>
    <lineage>
        <taxon>Bacteria</taxon>
        <taxon>Pseudomonadati</taxon>
        <taxon>Bacteroidota</taxon>
        <taxon>Flavobacteriia</taxon>
        <taxon>Flavobacteriales</taxon>
        <taxon>Crocinitomicaceae</taxon>
        <taxon>Lishizhenia</taxon>
    </lineage>
</organism>
<proteinExistence type="predicted"/>
<reference evidence="4 5" key="1">
    <citation type="submission" date="2016-10" db="EMBL/GenBank/DDBJ databases">
        <authorList>
            <person name="de Groot N.N."/>
        </authorList>
    </citation>
    <scope>NUCLEOTIDE SEQUENCE [LARGE SCALE GENOMIC DNA]</scope>
    <source>
        <strain evidence="4 5">CGMCC 1.7005</strain>
    </source>
</reference>
<dbReference type="EMBL" id="FPAS01000006">
    <property type="protein sequence ID" value="SFT88161.1"/>
    <property type="molecule type" value="Genomic_DNA"/>
</dbReference>
<dbReference type="SUPFAM" id="SSF116726">
    <property type="entry name" value="TrkA C-terminal domain-like"/>
    <property type="match status" value="1"/>
</dbReference>
<dbReference type="Proteomes" id="UP000236454">
    <property type="component" value="Unassembled WGS sequence"/>
</dbReference>
<evidence type="ECO:0000259" key="3">
    <source>
        <dbReference type="PROSITE" id="PS51201"/>
    </source>
</evidence>
<dbReference type="Gene3D" id="1.10.287.70">
    <property type="match status" value="1"/>
</dbReference>
<protein>
    <submittedName>
        <fullName evidence="4">Voltage-gated potassium channel</fullName>
    </submittedName>
</protein>
<keyword evidence="5" id="KW-1185">Reference proteome</keyword>
<feature type="transmembrane region" description="Helical" evidence="2">
    <location>
        <begin position="12"/>
        <end position="33"/>
    </location>
</feature>
<dbReference type="InterPro" id="IPR050721">
    <property type="entry name" value="Trk_Ktr_HKT_K-transport"/>
</dbReference>
<dbReference type="InterPro" id="IPR036291">
    <property type="entry name" value="NAD(P)-bd_dom_sf"/>
</dbReference>
<evidence type="ECO:0000256" key="2">
    <source>
        <dbReference type="SAM" id="Phobius"/>
    </source>
</evidence>
<dbReference type="GO" id="GO:0006813">
    <property type="term" value="P:potassium ion transport"/>
    <property type="evidence" value="ECO:0007669"/>
    <property type="project" value="InterPro"/>
</dbReference>
<feature type="transmembrane region" description="Helical" evidence="2">
    <location>
        <begin position="66"/>
        <end position="91"/>
    </location>
</feature>
<evidence type="ECO:0000313" key="4">
    <source>
        <dbReference type="EMBL" id="SFT88161.1"/>
    </source>
</evidence>
<feature type="domain" description="RCK N-terminal" evidence="3">
    <location>
        <begin position="112"/>
        <end position="230"/>
    </location>
</feature>
<keyword evidence="4" id="KW-0406">Ion transport</keyword>
<dbReference type="Pfam" id="PF07885">
    <property type="entry name" value="Ion_trans_2"/>
    <property type="match status" value="1"/>
</dbReference>
<dbReference type="SUPFAM" id="SSF81324">
    <property type="entry name" value="Voltage-gated potassium channels"/>
    <property type="match status" value="1"/>
</dbReference>
<gene>
    <name evidence="4" type="ORF">SAMN05216474_2890</name>
</gene>
<keyword evidence="2" id="KW-0812">Transmembrane</keyword>
<keyword evidence="4" id="KW-0407">Ion channel</keyword>
<dbReference type="GO" id="GO:0008324">
    <property type="term" value="F:monoatomic cation transmembrane transporter activity"/>
    <property type="evidence" value="ECO:0007669"/>
    <property type="project" value="InterPro"/>
</dbReference>
<evidence type="ECO:0000313" key="5">
    <source>
        <dbReference type="Proteomes" id="UP000236454"/>
    </source>
</evidence>
<dbReference type="GO" id="GO:0005886">
    <property type="term" value="C:plasma membrane"/>
    <property type="evidence" value="ECO:0007669"/>
    <property type="project" value="UniProtKB-SubCell"/>
</dbReference>
<dbReference type="PANTHER" id="PTHR43833">
    <property type="entry name" value="POTASSIUM CHANNEL PROTEIN 2-RELATED-RELATED"/>
    <property type="match status" value="1"/>
</dbReference>
<dbReference type="Gene3D" id="3.30.70.1450">
    <property type="entry name" value="Regulator of K+ conductance, C-terminal domain"/>
    <property type="match status" value="1"/>
</dbReference>
<dbReference type="InterPro" id="IPR036721">
    <property type="entry name" value="RCK_C_sf"/>
</dbReference>
<dbReference type="Pfam" id="PF02080">
    <property type="entry name" value="TrkA_C"/>
    <property type="match status" value="1"/>
</dbReference>
<dbReference type="PANTHER" id="PTHR43833:SF9">
    <property type="entry name" value="POTASSIUM CHANNEL PROTEIN YUGO-RELATED"/>
    <property type="match status" value="1"/>
</dbReference>
<name>A0A1I7BM51_9FLAO</name>
<dbReference type="SUPFAM" id="SSF51735">
    <property type="entry name" value="NAD(P)-binding Rossmann-fold domains"/>
    <property type="match status" value="1"/>
</dbReference>
<dbReference type="Gene3D" id="3.40.50.720">
    <property type="entry name" value="NAD(P)-binding Rossmann-like Domain"/>
    <property type="match status" value="1"/>
</dbReference>